<sequence>MSANREDAEAGRSGPSPEIARERSGPDGENLAGADTDVFAQAGWTHPPVGVTPGGSGDCTAGGTTFFRAHAHGGPRDRLGRAEQAPPSRWQAGGEEMARRLNTARLRPVWEDGRSTQGVPCGVRTVMFWFGSHA</sequence>
<feature type="region of interest" description="Disordered" evidence="1">
    <location>
        <begin position="1"/>
        <end position="36"/>
    </location>
</feature>
<organism evidence="2 3">
    <name type="scientific">Streptomyces djakartensis</name>
    <dbReference type="NCBI Taxonomy" id="68193"/>
    <lineage>
        <taxon>Bacteria</taxon>
        <taxon>Bacillati</taxon>
        <taxon>Actinomycetota</taxon>
        <taxon>Actinomycetes</taxon>
        <taxon>Kitasatosporales</taxon>
        <taxon>Streptomycetaceae</taxon>
        <taxon>Streptomyces</taxon>
    </lineage>
</organism>
<feature type="compositionally biased region" description="Basic and acidic residues" evidence="1">
    <location>
        <begin position="1"/>
        <end position="10"/>
    </location>
</feature>
<keyword evidence="3" id="KW-1185">Reference proteome</keyword>
<evidence type="ECO:0000256" key="1">
    <source>
        <dbReference type="SAM" id="MobiDB-lite"/>
    </source>
</evidence>
<comment type="caution">
    <text evidence="2">The sequence shown here is derived from an EMBL/GenBank/DDBJ whole genome shotgun (WGS) entry which is preliminary data.</text>
</comment>
<dbReference type="EMBL" id="BMWE01000032">
    <property type="protein sequence ID" value="GGY50019.1"/>
    <property type="molecule type" value="Genomic_DNA"/>
</dbReference>
<reference evidence="3" key="1">
    <citation type="journal article" date="2019" name="Int. J. Syst. Evol. Microbiol.">
        <title>The Global Catalogue of Microorganisms (GCM) 10K type strain sequencing project: providing services to taxonomists for standard genome sequencing and annotation.</title>
        <authorList>
            <consortium name="The Broad Institute Genomics Platform"/>
            <consortium name="The Broad Institute Genome Sequencing Center for Infectious Disease"/>
            <person name="Wu L."/>
            <person name="Ma J."/>
        </authorList>
    </citation>
    <scope>NUCLEOTIDE SEQUENCE [LARGE SCALE GENOMIC DNA]</scope>
    <source>
        <strain evidence="3">JCM 4957</strain>
    </source>
</reference>
<evidence type="ECO:0000313" key="3">
    <source>
        <dbReference type="Proteomes" id="UP000653308"/>
    </source>
</evidence>
<dbReference type="Proteomes" id="UP000653308">
    <property type="component" value="Unassembled WGS sequence"/>
</dbReference>
<accession>A0ABQ3AEM7</accession>
<name>A0ABQ3AEM7_9ACTN</name>
<evidence type="ECO:0000313" key="2">
    <source>
        <dbReference type="EMBL" id="GGY50019.1"/>
    </source>
</evidence>
<feature type="region of interest" description="Disordered" evidence="1">
    <location>
        <begin position="62"/>
        <end position="96"/>
    </location>
</feature>
<gene>
    <name evidence="2" type="ORF">GCM10010384_65140</name>
</gene>
<proteinExistence type="predicted"/>
<protein>
    <submittedName>
        <fullName evidence="2">Uncharacterized protein</fullName>
    </submittedName>
</protein>